<evidence type="ECO:0000256" key="2">
    <source>
        <dbReference type="ARBA" id="ARBA00023015"/>
    </source>
</evidence>
<dbReference type="GO" id="GO:0003677">
    <property type="term" value="F:DNA binding"/>
    <property type="evidence" value="ECO:0007669"/>
    <property type="project" value="UniProtKB-KW"/>
</dbReference>
<evidence type="ECO:0000256" key="4">
    <source>
        <dbReference type="ARBA" id="ARBA00023163"/>
    </source>
</evidence>
<dbReference type="EMBL" id="CP003775">
    <property type="protein sequence ID" value="AFQ51400.1"/>
    <property type="molecule type" value="Genomic_DNA"/>
</dbReference>
<dbReference type="Gene3D" id="3.40.190.10">
    <property type="entry name" value="Periplasmic binding protein-like II"/>
    <property type="match status" value="2"/>
</dbReference>
<name>A0A9W3PCB8_BURCE</name>
<keyword evidence="2" id="KW-0805">Transcription regulation</keyword>
<dbReference type="PANTHER" id="PTHR30537:SF5">
    <property type="entry name" value="HTH-TYPE TRANSCRIPTIONAL ACTIVATOR TTDR-RELATED"/>
    <property type="match status" value="1"/>
</dbReference>
<keyword evidence="3" id="KW-0238">DNA-binding</keyword>
<evidence type="ECO:0000313" key="7">
    <source>
        <dbReference type="Proteomes" id="UP000032866"/>
    </source>
</evidence>
<dbReference type="InterPro" id="IPR005119">
    <property type="entry name" value="LysR_subst-bd"/>
</dbReference>
<evidence type="ECO:0000313" key="6">
    <source>
        <dbReference type="EMBL" id="AFQ51400.1"/>
    </source>
</evidence>
<comment type="similarity">
    <text evidence="1">Belongs to the LysR transcriptional regulatory family.</text>
</comment>
<feature type="domain" description="HTH lysR-type" evidence="5">
    <location>
        <begin position="45"/>
        <end position="102"/>
    </location>
</feature>
<dbReference type="KEGG" id="bct:GEM_5013"/>
<dbReference type="Proteomes" id="UP000032866">
    <property type="component" value="Chromosome 2"/>
</dbReference>
<evidence type="ECO:0000256" key="3">
    <source>
        <dbReference type="ARBA" id="ARBA00023125"/>
    </source>
</evidence>
<dbReference type="Gene3D" id="1.10.10.10">
    <property type="entry name" value="Winged helix-like DNA-binding domain superfamily/Winged helix DNA-binding domain"/>
    <property type="match status" value="1"/>
</dbReference>
<dbReference type="SUPFAM" id="SSF53850">
    <property type="entry name" value="Periplasmic binding protein-like II"/>
    <property type="match status" value="1"/>
</dbReference>
<dbReference type="InterPro" id="IPR000847">
    <property type="entry name" value="LysR_HTH_N"/>
</dbReference>
<dbReference type="Pfam" id="PF00126">
    <property type="entry name" value="HTH_1"/>
    <property type="match status" value="1"/>
</dbReference>
<keyword evidence="4" id="KW-0804">Transcription</keyword>
<dbReference type="PROSITE" id="PS50931">
    <property type="entry name" value="HTH_LYSR"/>
    <property type="match status" value="1"/>
</dbReference>
<dbReference type="FunFam" id="1.10.10.10:FF:000038">
    <property type="entry name" value="Glycine cleavage system transcriptional activator"/>
    <property type="match status" value="1"/>
</dbReference>
<dbReference type="InterPro" id="IPR036388">
    <property type="entry name" value="WH-like_DNA-bd_sf"/>
</dbReference>
<sequence length="341" mass="38205">MSLNLRTNTVSRQRLFPHAISSPYARIMSAATSTLTPAMRITPLPPLQCLVAFEAAVRHASFTKAAVELHLTQSAISRQIQQLEEFLGRSLFVREHRSLRLTIAGEQYATQVHHLLTQCADATHDVMKPYGDLELTIACSSGVALLWLTPRLPEFRAAYPNIKLRVIVRDGLASMSPAEFDVGVYYVRQQAPAEYTARRLFDEEVFPVCAPGYLAGRTLTAADLASETLLRLEDGQRQWMSWSEWFDMNDVDRQKAQPQDITINSYPQIVQMTILGQGVSLGWRYMIDACIEAGLLVRVTEASASHGGGYYVISPNDRAQNQAARLFSRWLFEQADQQTAP</sequence>
<dbReference type="CDD" id="cd08432">
    <property type="entry name" value="PBP2_GcdR_TrpI_HvrB_AmpR_like"/>
    <property type="match status" value="1"/>
</dbReference>
<dbReference type="PRINTS" id="PR00039">
    <property type="entry name" value="HTHLYSR"/>
</dbReference>
<evidence type="ECO:0000256" key="1">
    <source>
        <dbReference type="ARBA" id="ARBA00009437"/>
    </source>
</evidence>
<dbReference type="InterPro" id="IPR036390">
    <property type="entry name" value="WH_DNA-bd_sf"/>
</dbReference>
<protein>
    <submittedName>
        <fullName evidence="6">Transcriptional regulator</fullName>
    </submittedName>
</protein>
<dbReference type="AlphaFoldDB" id="A0A9W3PCB8"/>
<organism evidence="6 7">
    <name type="scientific">Burkholderia cepacia GG4</name>
    <dbReference type="NCBI Taxonomy" id="1009846"/>
    <lineage>
        <taxon>Bacteria</taxon>
        <taxon>Pseudomonadati</taxon>
        <taxon>Pseudomonadota</taxon>
        <taxon>Betaproteobacteria</taxon>
        <taxon>Burkholderiales</taxon>
        <taxon>Burkholderiaceae</taxon>
        <taxon>Burkholderia</taxon>
        <taxon>Burkholderia cepacia complex</taxon>
    </lineage>
</organism>
<dbReference type="InterPro" id="IPR058163">
    <property type="entry name" value="LysR-type_TF_proteobact-type"/>
</dbReference>
<evidence type="ECO:0000259" key="5">
    <source>
        <dbReference type="PROSITE" id="PS50931"/>
    </source>
</evidence>
<dbReference type="PANTHER" id="PTHR30537">
    <property type="entry name" value="HTH-TYPE TRANSCRIPTIONAL REGULATOR"/>
    <property type="match status" value="1"/>
</dbReference>
<proteinExistence type="inferred from homology"/>
<dbReference type="GO" id="GO:0003700">
    <property type="term" value="F:DNA-binding transcription factor activity"/>
    <property type="evidence" value="ECO:0007669"/>
    <property type="project" value="InterPro"/>
</dbReference>
<gene>
    <name evidence="6" type="ORF">GEM_5013</name>
</gene>
<accession>A0A9W3PCB8</accession>
<reference evidence="6 7" key="1">
    <citation type="journal article" date="2012" name="J. Bacteriol.">
        <title>Complete Genome Sequence of Burkholderia sp. Strain GG4, a Betaproteobacterium That Reduces 3-Oxo-N-Acylhomoserine Lactones and Produces Different N-Acylhomoserine Lactones.</title>
        <authorList>
            <person name="Hong K.W."/>
            <person name="Koh C.L."/>
            <person name="Sam C.K."/>
            <person name="Yin W.F."/>
            <person name="Chan K.G."/>
        </authorList>
    </citation>
    <scope>NUCLEOTIDE SEQUENCE [LARGE SCALE GENOMIC DNA]</scope>
    <source>
        <strain evidence="6 7">GG4</strain>
    </source>
</reference>
<dbReference type="Pfam" id="PF03466">
    <property type="entry name" value="LysR_substrate"/>
    <property type="match status" value="1"/>
</dbReference>
<dbReference type="SUPFAM" id="SSF46785">
    <property type="entry name" value="Winged helix' DNA-binding domain"/>
    <property type="match status" value="1"/>
</dbReference>